<dbReference type="Proteomes" id="UP000234775">
    <property type="component" value="Unassembled WGS sequence"/>
</dbReference>
<dbReference type="EMBL" id="PKGZ01000002">
    <property type="protein sequence ID" value="PKY91716.1"/>
    <property type="molecule type" value="Genomic_DNA"/>
</dbReference>
<dbReference type="PATRIC" id="fig|87541.4.peg.188"/>
<dbReference type="PANTHER" id="PTHR39161:SF1">
    <property type="entry name" value="ADAPTER PROTEIN MECA 1"/>
    <property type="match status" value="1"/>
</dbReference>
<dbReference type="PIRSF" id="PIRSF029008">
    <property type="entry name" value="MecA"/>
    <property type="match status" value="1"/>
</dbReference>
<dbReference type="EMBL" id="LSCQ01000013">
    <property type="protein sequence ID" value="KXB38027.1"/>
    <property type="molecule type" value="Genomic_DNA"/>
</dbReference>
<reference evidence="3 5" key="2">
    <citation type="submission" date="2017-12" db="EMBL/GenBank/DDBJ databases">
        <title>Phylogenetic diversity of female urinary microbiome.</title>
        <authorList>
            <person name="Thomas-White K."/>
            <person name="Wolfe A.J."/>
        </authorList>
    </citation>
    <scope>NUCLEOTIDE SEQUENCE [LARGE SCALE GENOMIC DNA]</scope>
    <source>
        <strain evidence="3 5">UMB0844</strain>
    </source>
</reference>
<gene>
    <name evidence="3" type="ORF">CYJ27_03340</name>
    <name evidence="2" type="ORF">HMPREF3187_00188</name>
</gene>
<evidence type="ECO:0000313" key="3">
    <source>
        <dbReference type="EMBL" id="PKY91716.1"/>
    </source>
</evidence>
<proteinExistence type="inferred from homology"/>
<dbReference type="InterPro" id="IPR008681">
    <property type="entry name" value="Neg-reg_MecA"/>
</dbReference>
<protein>
    <submittedName>
        <fullName evidence="2">Negative regulator of genetic competence</fullName>
    </submittedName>
</protein>
<evidence type="ECO:0000313" key="5">
    <source>
        <dbReference type="Proteomes" id="UP000234775"/>
    </source>
</evidence>
<accession>A0A133Y4E3</accession>
<dbReference type="AlphaFoldDB" id="A0A133Y4E3"/>
<evidence type="ECO:0000313" key="4">
    <source>
        <dbReference type="Proteomes" id="UP000070422"/>
    </source>
</evidence>
<sequence length="218" mass="24953">MEMEYINENTMRVFLRDEDLKDRGVCLVDLFKDQSLVENFFMNVLEEADVNHRFKNSDALTFQVMPSQGGIDLYISKAQIDENTLTPEPEKETINSLINNLTESIASHVPASDGHIETESCGTLEKATLAFDKWEDFLLFAKAFQNKEVEVDLYNYQKKFYAIIALPTTLYSETEIQDLLYVALEYGVISPIDASLIREYGKLLIGYNAHSTIARYFS</sequence>
<comment type="similarity">
    <text evidence="1">Belongs to the MecA family.</text>
</comment>
<dbReference type="Proteomes" id="UP000070422">
    <property type="component" value="Unassembled WGS sequence"/>
</dbReference>
<reference evidence="2 4" key="1">
    <citation type="submission" date="2016-01" db="EMBL/GenBank/DDBJ databases">
        <authorList>
            <person name="Oliw E.H."/>
        </authorList>
    </citation>
    <scope>NUCLEOTIDE SEQUENCE [LARGE SCALE GENOMIC DNA]</scope>
    <source>
        <strain evidence="2 4">KA00635</strain>
    </source>
</reference>
<dbReference type="RefSeq" id="WP_060936361.1">
    <property type="nucleotide sequence ID" value="NZ_CP118095.1"/>
</dbReference>
<dbReference type="PANTHER" id="PTHR39161">
    <property type="entry name" value="ADAPTER PROTEIN MECA"/>
    <property type="match status" value="1"/>
</dbReference>
<name>A0A133Y4E3_9LACT</name>
<dbReference type="Gene3D" id="3.30.70.1950">
    <property type="match status" value="1"/>
</dbReference>
<dbReference type="InterPro" id="IPR038471">
    <property type="entry name" value="MecA_C_sf"/>
</dbReference>
<evidence type="ECO:0000313" key="2">
    <source>
        <dbReference type="EMBL" id="KXB38027.1"/>
    </source>
</evidence>
<evidence type="ECO:0000256" key="1">
    <source>
        <dbReference type="ARBA" id="ARBA00005397"/>
    </source>
</evidence>
<comment type="caution">
    <text evidence="2">The sequence shown here is derived from an EMBL/GenBank/DDBJ whole genome shotgun (WGS) entry which is preliminary data.</text>
</comment>
<dbReference type="Pfam" id="PF05389">
    <property type="entry name" value="MecA"/>
    <property type="match status" value="1"/>
</dbReference>
<organism evidence="2 4">
    <name type="scientific">Aerococcus christensenii</name>
    <dbReference type="NCBI Taxonomy" id="87541"/>
    <lineage>
        <taxon>Bacteria</taxon>
        <taxon>Bacillati</taxon>
        <taxon>Bacillota</taxon>
        <taxon>Bacilli</taxon>
        <taxon>Lactobacillales</taxon>
        <taxon>Aerococcaceae</taxon>
        <taxon>Aerococcus</taxon>
    </lineage>
</organism>
<dbReference type="STRING" id="87541.AWM71_05585"/>
<keyword evidence="5" id="KW-1185">Reference proteome</keyword>
<dbReference type="OrthoDB" id="2360201at2"/>